<dbReference type="AlphaFoldDB" id="T1HAI3"/>
<dbReference type="GO" id="GO:0045165">
    <property type="term" value="P:cell fate commitment"/>
    <property type="evidence" value="ECO:0007669"/>
    <property type="project" value="TreeGrafter"/>
</dbReference>
<evidence type="ECO:0000256" key="2">
    <source>
        <dbReference type="ARBA" id="ARBA00023242"/>
    </source>
</evidence>
<keyword evidence="5" id="KW-1185">Reference proteome</keyword>
<dbReference type="PANTHER" id="PTHR45789:SF2">
    <property type="entry name" value="FI18025P1"/>
    <property type="match status" value="1"/>
</dbReference>
<dbReference type="PROSITE" id="PS50118">
    <property type="entry name" value="HMG_BOX_2"/>
    <property type="match status" value="1"/>
</dbReference>
<dbReference type="STRING" id="13249.T1HAI3"/>
<feature type="compositionally biased region" description="Polar residues" evidence="3">
    <location>
        <begin position="33"/>
        <end position="42"/>
    </location>
</feature>
<evidence type="ECO:0000256" key="3">
    <source>
        <dbReference type="SAM" id="MobiDB-lite"/>
    </source>
</evidence>
<dbReference type="PANTHER" id="PTHR45789">
    <property type="entry name" value="FI18025P1"/>
    <property type="match status" value="1"/>
</dbReference>
<dbReference type="GO" id="GO:0000981">
    <property type="term" value="F:DNA-binding transcription factor activity, RNA polymerase II-specific"/>
    <property type="evidence" value="ECO:0007669"/>
    <property type="project" value="TreeGrafter"/>
</dbReference>
<dbReference type="VEuPathDB" id="VectorBase:RPRC001038"/>
<dbReference type="HOGENOM" id="CLU_1241494_0_0_1"/>
<feature type="compositionally biased region" description="Basic and acidic residues" evidence="3">
    <location>
        <begin position="212"/>
        <end position="223"/>
    </location>
</feature>
<proteinExistence type="predicted"/>
<dbReference type="Proteomes" id="UP000015103">
    <property type="component" value="Unassembled WGS sequence"/>
</dbReference>
<dbReference type="InterPro" id="IPR009071">
    <property type="entry name" value="HMG_box_dom"/>
</dbReference>
<dbReference type="InParanoid" id="T1HAI3"/>
<dbReference type="GO" id="GO:0005634">
    <property type="term" value="C:nucleus"/>
    <property type="evidence" value="ECO:0007669"/>
    <property type="project" value="UniProtKB-UniRule"/>
</dbReference>
<keyword evidence="2" id="KW-0539">Nucleus</keyword>
<dbReference type="SUPFAM" id="SSF47095">
    <property type="entry name" value="HMG-box"/>
    <property type="match status" value="1"/>
</dbReference>
<dbReference type="EMBL" id="ACPB03020724">
    <property type="status" value="NOT_ANNOTATED_CDS"/>
    <property type="molecule type" value="Genomic_DNA"/>
</dbReference>
<dbReference type="InterPro" id="IPR036910">
    <property type="entry name" value="HMG_box_dom_sf"/>
</dbReference>
<dbReference type="Gene3D" id="1.10.30.10">
    <property type="entry name" value="High mobility group box domain"/>
    <property type="match status" value="1"/>
</dbReference>
<dbReference type="EnsemblMetazoa" id="RPRC001038-RA">
    <property type="protein sequence ID" value="RPRC001038-PA"/>
    <property type="gene ID" value="RPRC001038"/>
</dbReference>
<reference evidence="4" key="1">
    <citation type="submission" date="2015-05" db="UniProtKB">
        <authorList>
            <consortium name="EnsemblMetazoa"/>
        </authorList>
    </citation>
    <scope>IDENTIFICATION</scope>
</reference>
<evidence type="ECO:0000256" key="1">
    <source>
        <dbReference type="ARBA" id="ARBA00023125"/>
    </source>
</evidence>
<feature type="region of interest" description="Disordered" evidence="3">
    <location>
        <begin position="28"/>
        <end position="66"/>
    </location>
</feature>
<keyword evidence="1" id="KW-0238">DNA-binding</keyword>
<organism evidence="4 5">
    <name type="scientific">Rhodnius prolixus</name>
    <name type="common">Triatomid bug</name>
    <dbReference type="NCBI Taxonomy" id="13249"/>
    <lineage>
        <taxon>Eukaryota</taxon>
        <taxon>Metazoa</taxon>
        <taxon>Ecdysozoa</taxon>
        <taxon>Arthropoda</taxon>
        <taxon>Hexapoda</taxon>
        <taxon>Insecta</taxon>
        <taxon>Pterygota</taxon>
        <taxon>Neoptera</taxon>
        <taxon>Paraneoptera</taxon>
        <taxon>Hemiptera</taxon>
        <taxon>Heteroptera</taxon>
        <taxon>Panheteroptera</taxon>
        <taxon>Cimicomorpha</taxon>
        <taxon>Reduviidae</taxon>
        <taxon>Triatominae</taxon>
        <taxon>Rhodnius</taxon>
    </lineage>
</organism>
<name>T1HAI3_RHOPR</name>
<dbReference type="Pfam" id="PF00505">
    <property type="entry name" value="HMG_box"/>
    <property type="match status" value="1"/>
</dbReference>
<dbReference type="GO" id="GO:0000978">
    <property type="term" value="F:RNA polymerase II cis-regulatory region sequence-specific DNA binding"/>
    <property type="evidence" value="ECO:0007669"/>
    <property type="project" value="TreeGrafter"/>
</dbReference>
<feature type="region of interest" description="Disordered" evidence="3">
    <location>
        <begin position="175"/>
        <end position="223"/>
    </location>
</feature>
<dbReference type="InterPro" id="IPR051356">
    <property type="entry name" value="SOX/SOX-like_TF"/>
</dbReference>
<dbReference type="eggNOG" id="KOG0528">
    <property type="taxonomic scope" value="Eukaryota"/>
</dbReference>
<accession>T1HAI3</accession>
<protein>
    <submittedName>
        <fullName evidence="4">HMG box domain-containing protein</fullName>
    </submittedName>
</protein>
<evidence type="ECO:0000313" key="5">
    <source>
        <dbReference type="Proteomes" id="UP000015103"/>
    </source>
</evidence>
<sequence>MQEIFELQQQQQLVSWAGVSGGSGSCRSALQLEDSSPTNLATQAVDPDTPLNLSKPKELGGGGVVGGASVQRAASLSAHPPNLLVSTPFLNYPPLSSHLNPTGARWKAMTNAEKQPFYEEQSRLSKLHMEKHPDYRYRPRPKRTCIVDGKKMRISEYKSLMRQRRNEMRQLWCRSEGAGPSGVPGPSTYGFAPDSPTGDMLSFSPGQSPTFDAHHESPPRLDD</sequence>
<evidence type="ECO:0000313" key="4">
    <source>
        <dbReference type="EnsemblMetazoa" id="RPRC001038-PA"/>
    </source>
</evidence>